<gene>
    <name evidence="1" type="ORF">LIER_26337</name>
</gene>
<name>A0AAV3R804_LITER</name>
<dbReference type="AlphaFoldDB" id="A0AAV3R804"/>
<organism evidence="1 2">
    <name type="scientific">Lithospermum erythrorhizon</name>
    <name type="common">Purple gromwell</name>
    <name type="synonym">Lithospermum officinale var. erythrorhizon</name>
    <dbReference type="NCBI Taxonomy" id="34254"/>
    <lineage>
        <taxon>Eukaryota</taxon>
        <taxon>Viridiplantae</taxon>
        <taxon>Streptophyta</taxon>
        <taxon>Embryophyta</taxon>
        <taxon>Tracheophyta</taxon>
        <taxon>Spermatophyta</taxon>
        <taxon>Magnoliopsida</taxon>
        <taxon>eudicotyledons</taxon>
        <taxon>Gunneridae</taxon>
        <taxon>Pentapetalae</taxon>
        <taxon>asterids</taxon>
        <taxon>lamiids</taxon>
        <taxon>Boraginales</taxon>
        <taxon>Boraginaceae</taxon>
        <taxon>Boraginoideae</taxon>
        <taxon>Lithospermeae</taxon>
        <taxon>Lithospermum</taxon>
    </lineage>
</organism>
<accession>A0AAV3R804</accession>
<keyword evidence="2" id="KW-1185">Reference proteome</keyword>
<proteinExistence type="predicted"/>
<comment type="caution">
    <text evidence="1">The sequence shown here is derived from an EMBL/GenBank/DDBJ whole genome shotgun (WGS) entry which is preliminary data.</text>
</comment>
<reference evidence="1 2" key="1">
    <citation type="submission" date="2024-01" db="EMBL/GenBank/DDBJ databases">
        <title>The complete chloroplast genome sequence of Lithospermum erythrorhizon: insights into the phylogenetic relationship among Boraginaceae species and the maternal lineages of purple gromwells.</title>
        <authorList>
            <person name="Okada T."/>
            <person name="Watanabe K."/>
        </authorList>
    </citation>
    <scope>NUCLEOTIDE SEQUENCE [LARGE SCALE GENOMIC DNA]</scope>
</reference>
<dbReference type="Proteomes" id="UP001454036">
    <property type="component" value="Unassembled WGS sequence"/>
</dbReference>
<protein>
    <submittedName>
        <fullName evidence="1">Uncharacterized protein</fullName>
    </submittedName>
</protein>
<evidence type="ECO:0000313" key="2">
    <source>
        <dbReference type="Proteomes" id="UP001454036"/>
    </source>
</evidence>
<sequence length="90" mass="10299">MDNALEDEGRRPEPRYQTILEFLNTGVLLGDPPVANKIQRQSLRYTMLDGALYRTSFQGLLLKCVYWVEGLMVVEEMHGSICGSHIMERP</sequence>
<dbReference type="EMBL" id="BAABME010008170">
    <property type="protein sequence ID" value="GAA0172529.1"/>
    <property type="molecule type" value="Genomic_DNA"/>
</dbReference>
<dbReference type="PANTHER" id="PTHR48475:SF2">
    <property type="entry name" value="RIBONUCLEASE H"/>
    <property type="match status" value="1"/>
</dbReference>
<dbReference type="PANTHER" id="PTHR48475">
    <property type="entry name" value="RIBONUCLEASE H"/>
    <property type="match status" value="1"/>
</dbReference>
<evidence type="ECO:0000313" key="1">
    <source>
        <dbReference type="EMBL" id="GAA0172529.1"/>
    </source>
</evidence>